<organism evidence="2 3">
    <name type="scientific">Corallococcus exiguus</name>
    <dbReference type="NCBI Taxonomy" id="83462"/>
    <lineage>
        <taxon>Bacteria</taxon>
        <taxon>Pseudomonadati</taxon>
        <taxon>Myxococcota</taxon>
        <taxon>Myxococcia</taxon>
        <taxon>Myxococcales</taxon>
        <taxon>Cystobacterineae</taxon>
        <taxon>Myxococcaceae</taxon>
        <taxon>Corallococcus</taxon>
    </lineage>
</organism>
<accession>A0A7X4Y8F5</accession>
<keyword evidence="1" id="KW-0472">Membrane</keyword>
<dbReference type="RefSeq" id="WP_415829519.1">
    <property type="nucleotide sequence ID" value="NZ_CBCSLE010000150.1"/>
</dbReference>
<protein>
    <submittedName>
        <fullName evidence="2">Uncharacterized protein</fullName>
    </submittedName>
</protein>
<dbReference type="AlphaFoldDB" id="A0A7X4Y8F5"/>
<feature type="transmembrane region" description="Helical" evidence="1">
    <location>
        <begin position="158"/>
        <end position="177"/>
    </location>
</feature>
<dbReference type="EMBL" id="JAAAPK010000003">
    <property type="protein sequence ID" value="NBC40555.1"/>
    <property type="molecule type" value="Genomic_DNA"/>
</dbReference>
<gene>
    <name evidence="2" type="ORF">GTZ93_12035</name>
</gene>
<keyword evidence="3" id="KW-1185">Reference proteome</keyword>
<sequence length="183" mass="20305">MSYELVLQARTQGAPFDMARVDALLAARPGTDRPDGVREWELGVGTVEVLPLRDGKRVVGAELRVPLVDGEELIREVLTEAAGLAHQAQLRLFDPQLGEVLTGSATERVVEQYLRTEHYRRTAKPMEITPGLAEAMDRAERVQSLGLPSERMSLSSRLVLFAVGGFALLFFVMRFLMEKLNGE</sequence>
<evidence type="ECO:0000313" key="2">
    <source>
        <dbReference type="EMBL" id="NBC40555.1"/>
    </source>
</evidence>
<keyword evidence="1" id="KW-1133">Transmembrane helix</keyword>
<evidence type="ECO:0000313" key="3">
    <source>
        <dbReference type="Proteomes" id="UP000537825"/>
    </source>
</evidence>
<keyword evidence="1" id="KW-0812">Transmembrane</keyword>
<dbReference type="Proteomes" id="UP000537825">
    <property type="component" value="Unassembled WGS sequence"/>
</dbReference>
<evidence type="ECO:0000256" key="1">
    <source>
        <dbReference type="SAM" id="Phobius"/>
    </source>
</evidence>
<reference evidence="2 3" key="1">
    <citation type="submission" date="2020-01" db="EMBL/GenBank/DDBJ databases">
        <title>The draft genome sequence of Corallococcus exiguus DSM 14696.</title>
        <authorList>
            <person name="Zhang X."/>
            <person name="Zhu H."/>
        </authorList>
    </citation>
    <scope>NUCLEOTIDE SEQUENCE [LARGE SCALE GENOMIC DNA]</scope>
    <source>
        <strain evidence="2 3">DSM 14696</strain>
    </source>
</reference>
<comment type="caution">
    <text evidence="2">The sequence shown here is derived from an EMBL/GenBank/DDBJ whole genome shotgun (WGS) entry which is preliminary data.</text>
</comment>
<name>A0A7X4Y8F5_9BACT</name>
<proteinExistence type="predicted"/>